<name>A0A0F9SGJ2_9ZZZZ</name>
<reference evidence="1" key="1">
    <citation type="journal article" date="2015" name="Nature">
        <title>Complex archaea that bridge the gap between prokaryotes and eukaryotes.</title>
        <authorList>
            <person name="Spang A."/>
            <person name="Saw J.H."/>
            <person name="Jorgensen S.L."/>
            <person name="Zaremba-Niedzwiedzka K."/>
            <person name="Martijn J."/>
            <person name="Lind A.E."/>
            <person name="van Eijk R."/>
            <person name="Schleper C."/>
            <person name="Guy L."/>
            <person name="Ettema T.J."/>
        </authorList>
    </citation>
    <scope>NUCLEOTIDE SEQUENCE</scope>
</reference>
<dbReference type="PANTHER" id="PTHR13812">
    <property type="entry name" value="KETIMINE REDUCTASE MU-CRYSTALLIN"/>
    <property type="match status" value="1"/>
</dbReference>
<protein>
    <recommendedName>
        <fullName evidence="2">Ornithine cyclodeaminase</fullName>
    </recommendedName>
</protein>
<dbReference type="SUPFAM" id="SSF51735">
    <property type="entry name" value="NAD(P)-binding Rossmann-fold domains"/>
    <property type="match status" value="1"/>
</dbReference>
<comment type="caution">
    <text evidence="1">The sequence shown here is derived from an EMBL/GenBank/DDBJ whole genome shotgun (WGS) entry which is preliminary data.</text>
</comment>
<sequence length="328" mass="35422">MMDSNLLYLTQTDVKAVNLSMAEIIEAVEKGFYELGEARVEMPPKPGIHPGEGGANFIHAMPAYIPAMNVAGMKWVSGYPGNMQKGLPYITGLLLLNDPETGIPISVMDCTWITGMRTAAASAVSAKYLARPDSETIGILACGVQGMTNLEAMNVLFPLKKVKAYDRSPEQAAKLVDYARNTLGLEAEIVAEPKQAVTGCDIIVTSGPILKTPHATIKGGWMDEGAFASLVDFDSFWSREALAEADLWTTDHLGQYDYYKDVNGYFQNCPRVDAELGALVTGKAKGRTNDAQKTFAANLGIAIDDMAVAPLIMQRARDKGIGTELSLY</sequence>
<proteinExistence type="predicted"/>
<organism evidence="1">
    <name type="scientific">marine sediment metagenome</name>
    <dbReference type="NCBI Taxonomy" id="412755"/>
    <lineage>
        <taxon>unclassified sequences</taxon>
        <taxon>metagenomes</taxon>
        <taxon>ecological metagenomes</taxon>
    </lineage>
</organism>
<evidence type="ECO:0000313" key="1">
    <source>
        <dbReference type="EMBL" id="KKN28488.1"/>
    </source>
</evidence>
<dbReference type="Gene3D" id="3.40.50.720">
    <property type="entry name" value="NAD(P)-binding Rossmann-like Domain"/>
    <property type="match status" value="1"/>
</dbReference>
<dbReference type="AlphaFoldDB" id="A0A0F9SGJ2"/>
<dbReference type="GO" id="GO:0005737">
    <property type="term" value="C:cytoplasm"/>
    <property type="evidence" value="ECO:0007669"/>
    <property type="project" value="TreeGrafter"/>
</dbReference>
<evidence type="ECO:0008006" key="2">
    <source>
        <dbReference type="Google" id="ProtNLM"/>
    </source>
</evidence>
<accession>A0A0F9SGJ2</accession>
<dbReference type="EMBL" id="LAZR01002558">
    <property type="protein sequence ID" value="KKN28488.1"/>
    <property type="molecule type" value="Genomic_DNA"/>
</dbReference>
<dbReference type="InterPro" id="IPR036291">
    <property type="entry name" value="NAD(P)-bd_dom_sf"/>
</dbReference>
<gene>
    <name evidence="1" type="ORF">LCGC14_0853740</name>
</gene>
<dbReference type="PIRSF" id="PIRSF001439">
    <property type="entry name" value="CryM"/>
    <property type="match status" value="1"/>
</dbReference>
<dbReference type="InterPro" id="IPR023401">
    <property type="entry name" value="ODC_N"/>
</dbReference>
<dbReference type="PANTHER" id="PTHR13812:SF19">
    <property type="entry name" value="KETIMINE REDUCTASE MU-CRYSTALLIN"/>
    <property type="match status" value="1"/>
</dbReference>
<dbReference type="InterPro" id="IPR003462">
    <property type="entry name" value="ODC_Mu_crystall"/>
</dbReference>
<dbReference type="Pfam" id="PF02423">
    <property type="entry name" value="OCD_Mu_crystall"/>
    <property type="match status" value="1"/>
</dbReference>
<dbReference type="Gene3D" id="3.30.1780.10">
    <property type="entry name" value="ornithine cyclodeaminase, domain 1"/>
    <property type="match status" value="1"/>
</dbReference>